<accession>A0AB34FLY8</accession>
<evidence type="ECO:0000259" key="7">
    <source>
        <dbReference type="Pfam" id="PF22725"/>
    </source>
</evidence>
<keyword evidence="9" id="KW-1185">Reference proteome</keyword>
<dbReference type="InterPro" id="IPR036291">
    <property type="entry name" value="NAD(P)-bd_dom_sf"/>
</dbReference>
<dbReference type="PANTHER" id="PTHR22604">
    <property type="entry name" value="OXIDOREDUCTASES"/>
    <property type="match status" value="1"/>
</dbReference>
<dbReference type="InterPro" id="IPR000683">
    <property type="entry name" value="Gfo/Idh/MocA-like_OxRdtase_N"/>
</dbReference>
<dbReference type="AlphaFoldDB" id="A0AB34FLY8"/>
<organism evidence="8 9">
    <name type="scientific">Purpureocillium lavendulum</name>
    <dbReference type="NCBI Taxonomy" id="1247861"/>
    <lineage>
        <taxon>Eukaryota</taxon>
        <taxon>Fungi</taxon>
        <taxon>Dikarya</taxon>
        <taxon>Ascomycota</taxon>
        <taxon>Pezizomycotina</taxon>
        <taxon>Sordariomycetes</taxon>
        <taxon>Hypocreomycetidae</taxon>
        <taxon>Hypocreales</taxon>
        <taxon>Ophiocordycipitaceae</taxon>
        <taxon>Purpureocillium</taxon>
    </lineage>
</organism>
<dbReference type="Gene3D" id="3.30.360.10">
    <property type="entry name" value="Dihydrodipicolinate Reductase, domain 2"/>
    <property type="match status" value="1"/>
</dbReference>
<reference evidence="8" key="1">
    <citation type="submission" date="2023-01" db="EMBL/GenBank/DDBJ databases">
        <title>The growth and conidiation of Purpureocillium lavendulum are regulated by nitrogen source and histone H3K14 acetylation.</title>
        <authorList>
            <person name="Tang P."/>
            <person name="Han J."/>
            <person name="Zhang C."/>
            <person name="Tang P."/>
            <person name="Qi F."/>
            <person name="Zhang K."/>
            <person name="Liang L."/>
        </authorList>
    </citation>
    <scope>NUCLEOTIDE SEQUENCE</scope>
    <source>
        <strain evidence="8">YMF1.00683</strain>
    </source>
</reference>
<evidence type="ECO:0000256" key="1">
    <source>
        <dbReference type="ARBA" id="ARBA00010928"/>
    </source>
</evidence>
<name>A0AB34FLY8_9HYPO</name>
<feature type="domain" description="GFO/IDH/MocA-like oxidoreductase" evidence="7">
    <location>
        <begin position="709"/>
        <end position="800"/>
    </location>
</feature>
<evidence type="ECO:0000313" key="8">
    <source>
        <dbReference type="EMBL" id="KAJ6440157.1"/>
    </source>
</evidence>
<feature type="domain" description="Gfo/Idh/MocA-like oxidoreductase N-terminal" evidence="6">
    <location>
        <begin position="588"/>
        <end position="674"/>
    </location>
</feature>
<dbReference type="SUPFAM" id="SSF55347">
    <property type="entry name" value="Glyceraldehyde-3-phosphate dehydrogenase-like, C-terminal domain"/>
    <property type="match status" value="1"/>
</dbReference>
<dbReference type="GO" id="GO:0047837">
    <property type="term" value="F:D-xylose 1-dehydrogenase (NADP+) activity"/>
    <property type="evidence" value="ECO:0007669"/>
    <property type="project" value="UniProtKB-EC"/>
</dbReference>
<dbReference type="EMBL" id="JAQHRD010000006">
    <property type="protein sequence ID" value="KAJ6440157.1"/>
    <property type="molecule type" value="Genomic_DNA"/>
</dbReference>
<dbReference type="EC" id="1.1.1.179" evidence="3"/>
<evidence type="ECO:0000259" key="6">
    <source>
        <dbReference type="Pfam" id="PF01408"/>
    </source>
</evidence>
<dbReference type="InterPro" id="IPR050984">
    <property type="entry name" value="Gfo/Idh/MocA_domain"/>
</dbReference>
<dbReference type="InterPro" id="IPR055170">
    <property type="entry name" value="GFO_IDH_MocA-like_dom"/>
</dbReference>
<proteinExistence type="inferred from homology"/>
<evidence type="ECO:0000313" key="9">
    <source>
        <dbReference type="Proteomes" id="UP001163105"/>
    </source>
</evidence>
<comment type="catalytic activity">
    <reaction evidence="5">
        <text>D-xylose + NADP(+) = D-xylono-1,5-lactone + NADPH + H(+)</text>
        <dbReference type="Rhea" id="RHEA:22000"/>
        <dbReference type="ChEBI" id="CHEBI:15378"/>
        <dbReference type="ChEBI" id="CHEBI:15867"/>
        <dbReference type="ChEBI" id="CHEBI:53455"/>
        <dbReference type="ChEBI" id="CHEBI:57783"/>
        <dbReference type="ChEBI" id="CHEBI:58349"/>
        <dbReference type="EC" id="1.1.1.179"/>
    </reaction>
</comment>
<evidence type="ECO:0000256" key="5">
    <source>
        <dbReference type="ARBA" id="ARBA00049233"/>
    </source>
</evidence>
<evidence type="ECO:0000256" key="3">
    <source>
        <dbReference type="ARBA" id="ARBA00038984"/>
    </source>
</evidence>
<dbReference type="PANTHER" id="PTHR22604:SF105">
    <property type="entry name" value="TRANS-1,2-DIHYDROBENZENE-1,2-DIOL DEHYDROGENASE"/>
    <property type="match status" value="1"/>
</dbReference>
<protein>
    <recommendedName>
        <fullName evidence="3">D-xylose 1-dehydrogenase (NADP(+), D-xylono-1,5-lactone-forming)</fullName>
        <ecNumber evidence="3">1.1.1.179</ecNumber>
    </recommendedName>
    <alternativeName>
        <fullName evidence="4">D-xylose-NADP dehydrogenase</fullName>
    </alternativeName>
</protein>
<dbReference type="SUPFAM" id="SSF51735">
    <property type="entry name" value="NAD(P)-binding Rossmann-fold domains"/>
    <property type="match status" value="1"/>
</dbReference>
<gene>
    <name evidence="8" type="ORF">O9K51_08048</name>
</gene>
<dbReference type="Proteomes" id="UP001163105">
    <property type="component" value="Unassembled WGS sequence"/>
</dbReference>
<comment type="caution">
    <text evidence="8">The sequence shown here is derived from an EMBL/GenBank/DDBJ whole genome shotgun (WGS) entry which is preliminary data.</text>
</comment>
<evidence type="ECO:0000256" key="4">
    <source>
        <dbReference type="ARBA" id="ARBA00042988"/>
    </source>
</evidence>
<dbReference type="Pfam" id="PF01408">
    <property type="entry name" value="GFO_IDH_MocA"/>
    <property type="match status" value="1"/>
</dbReference>
<keyword evidence="2" id="KW-0560">Oxidoreductase</keyword>
<comment type="similarity">
    <text evidence="1">Belongs to the Gfo/Idh/MocA family.</text>
</comment>
<dbReference type="Pfam" id="PF22725">
    <property type="entry name" value="GFO_IDH_MocA_C3"/>
    <property type="match status" value="1"/>
</dbReference>
<dbReference type="Gene3D" id="3.40.50.720">
    <property type="entry name" value="NAD(P)-binding Rossmann-like Domain"/>
    <property type="match status" value="1"/>
</dbReference>
<sequence length="953" mass="107129">MNHQFEEVMNDYLQLVAIKDAVGSIQVALVQIIYDLSRVHVDLALKEAVAAAENAFTIWLANTPAEAFDDDHLSLLCFCHMIEDLGDRLLSDATPMVDGGHGSTPSRVALDNLRARYLSERQVGLLAMIHVAERRSQAGDVQASRIQQTLDITAEDTDNDLQVHLRVLLAEALIEQGNVSQASQELTALLNHGSTACNPDLRWRVEFALLRGGISQERRLDSVMLKRLLQICSDRGARSAAIACAFLEAKSYLYQNNEEQYVKCINDLLEPSLAEVYVEFGDIEHALHWTSQQQAFAVEADDQELVDESKFHMGFLMSKDEVKVASDRHGLELAKWREAQRVDLEGLYEEARKKGLHDFQFQSASRRLDKELQDEVARSETPRGQVWLPKTVEALRQLDSPGREIQALRVKYKLAHSKFDFGDFTGAAGTLAEVVAMAEARPSDEADQLVASVLFTKARAHLHEYMASHSTQSWDACLEALQKSQTESEARSRIDEVALCHVLAALLWHARSPEECAALDSALYHLTAVKKLWRNESSGLLPFSGLGLDSLLVKYSLRGRNEKSPYPIIGLAWRITYSPMAIVTPAKSHPEVVVQAVAARSRERAEAFAKSHGIPEVKSSYQEILDDPNIDAVLVPLPNGLHLEWAIRALRAGKHVLLEKPSVSNSDEAEILFNLPELSHGNGPILMEACHNRFHPSWILFQSLIHPADVVHVDTDSMIPWWATSKEDIHFNFNIAGGCIMAMGCYSFAAMRHIFGSEPVECIECTTNHYTDGLHNKCDWAFEAKFRFPNGGIGEARSTLRGKTAWKPSHVRVTTRPVPVLDSTLPKTQEKLRVREVTLHGYIQAVAWHRIDVLDSFEIRNKNNGQITKQWNESYSREAYSFAEAGGEYLDLPGEVWWMSYRYQLEEFVNRIKARKARFWIDHGDSLNNMKMIDMAYEKSGLGSRPSSGFKVE</sequence>
<dbReference type="GO" id="GO:0000166">
    <property type="term" value="F:nucleotide binding"/>
    <property type="evidence" value="ECO:0007669"/>
    <property type="project" value="InterPro"/>
</dbReference>
<evidence type="ECO:0000256" key="2">
    <source>
        <dbReference type="ARBA" id="ARBA00023002"/>
    </source>
</evidence>